<sequence>MQRYLYLTDLPRRTRTLRMNLQAKATKEWILYMDPRQRMGDWVNTFSMHARGRVDHPAFYVSRAHTPVYTSQHTHRNEHEHIGQGVDCCFPLDSKRKSRRRALSFTRVGFLSVH</sequence>
<dbReference type="EMBL" id="OK585063">
    <property type="protein sequence ID" value="UEK21344.1"/>
    <property type="molecule type" value="Genomic_DNA"/>
</dbReference>
<organism evidence="1">
    <name type="scientific">Ferula sinkiangensis</name>
    <dbReference type="NCBI Taxonomy" id="1271632"/>
    <lineage>
        <taxon>Eukaryota</taxon>
        <taxon>Viridiplantae</taxon>
        <taxon>Streptophyta</taxon>
        <taxon>Embryophyta</taxon>
        <taxon>Tracheophyta</taxon>
        <taxon>Spermatophyta</taxon>
        <taxon>Magnoliopsida</taxon>
        <taxon>eudicotyledons</taxon>
        <taxon>Gunneridae</taxon>
        <taxon>Pentapetalae</taxon>
        <taxon>asterids</taxon>
        <taxon>campanulids</taxon>
        <taxon>Apiales</taxon>
        <taxon>Apiaceae</taxon>
        <taxon>Apioideae</taxon>
        <taxon>Scandiceae</taxon>
        <taxon>Ferulinae</taxon>
        <taxon>Ferula</taxon>
    </lineage>
</organism>
<protein>
    <submittedName>
        <fullName evidence="1">Uncharacterized protein</fullName>
    </submittedName>
</protein>
<geneLocation type="mitochondrion" evidence="1"/>
<dbReference type="EMBL" id="OK585063">
    <property type="protein sequence ID" value="UEK21343.1"/>
    <property type="molecule type" value="Genomic_DNA"/>
</dbReference>
<dbReference type="AlphaFoldDB" id="A0A8K1VAY0"/>
<keyword evidence="1" id="KW-0496">Mitochondrion</keyword>
<name>A0A8K1VAY0_9APIA</name>
<evidence type="ECO:0000313" key="1">
    <source>
        <dbReference type="EMBL" id="UEK21343.1"/>
    </source>
</evidence>
<gene>
    <name evidence="1" type="primary">orf46</name>
</gene>
<proteinExistence type="predicted"/>
<reference evidence="1" key="1">
    <citation type="submission" date="2021-10" db="EMBL/GenBank/DDBJ databases">
        <title>The complete Mitochondria genome of Ferula sinkiangensis K.M Shen.</title>
        <authorList>
            <person name="Fan C."/>
        </authorList>
    </citation>
    <scope>NUCLEOTIDE SEQUENCE</scope>
</reference>
<accession>A0A8K1VAY0</accession>